<keyword evidence="1" id="KW-0472">Membrane</keyword>
<accession>A0A0A0BYN6</accession>
<dbReference type="RefSeq" id="WP_202595124.1">
    <property type="nucleotide sequence ID" value="NZ_AXCY01000001.1"/>
</dbReference>
<organism evidence="2 3">
    <name type="scientific">Cellulomonas carbonis T26</name>
    <dbReference type="NCBI Taxonomy" id="947969"/>
    <lineage>
        <taxon>Bacteria</taxon>
        <taxon>Bacillati</taxon>
        <taxon>Actinomycetota</taxon>
        <taxon>Actinomycetes</taxon>
        <taxon>Micrococcales</taxon>
        <taxon>Cellulomonadaceae</taxon>
        <taxon>Cellulomonas</taxon>
    </lineage>
</organism>
<reference evidence="2 3" key="2">
    <citation type="journal article" date="2015" name="Stand. Genomic Sci.">
        <title>Draft genome sequence of Cellulomonas carbonis T26(T) and comparative analysis of six Cellulomonas genomes.</title>
        <authorList>
            <person name="Zhuang W."/>
            <person name="Zhang S."/>
            <person name="Xia X."/>
            <person name="Wang G."/>
        </authorList>
    </citation>
    <scope>NUCLEOTIDE SEQUENCE [LARGE SCALE GENOMIC DNA]</scope>
    <source>
        <strain evidence="2 3">T26</strain>
    </source>
</reference>
<gene>
    <name evidence="2" type="ORF">N868_00520</name>
</gene>
<evidence type="ECO:0000313" key="3">
    <source>
        <dbReference type="Proteomes" id="UP000029839"/>
    </source>
</evidence>
<sequence>MSAATSTLDAPSVRFARRERRGVLLGLGGAQVGVLGIAVFVAVVGVYSAGGVGLAASAALWLPLTVLALAGVGGRPLVEWVPVCSAWAVRRLAGGAREVTPPVTRPELALPGVGAIPLDVTPTLGAALLVDRRGGSVVAVACVSGRGFVLDDPGTQTLKVDGWGRALAALGRRRAVRRVQLILRTAQCGETSVHRWWRENAVSAGSSAGSVLAELMADASYATRRPEALLAIALRPPHGALRRLGHSDIVMLEQELTSVADALRSADVDVIAWTTPVQVHALLRSAYDPATCPPLGTDVATTAPPAMGVAESWNHITTDGAVHATYWIAEWPRAEVHPGFLQPLVLSPDVVRTVTLIAEPLPIAASLREIRRAKAEHTADAAQRGRIGQVEDESIRAELDDLLRREQELVAGHGDLRFTGLVTVSARTLDELDAACGATEAAAAQALCEMRRLVGQQATAHLAAAVPLARGVL</sequence>
<keyword evidence="3" id="KW-1185">Reference proteome</keyword>
<proteinExistence type="predicted"/>
<reference evidence="2 3" key="1">
    <citation type="submission" date="2013-08" db="EMBL/GenBank/DDBJ databases">
        <title>Genome sequencing of Cellulomonas carbonis T26.</title>
        <authorList>
            <person name="Chen F."/>
            <person name="Li Y."/>
            <person name="Wang G."/>
        </authorList>
    </citation>
    <scope>NUCLEOTIDE SEQUENCE [LARGE SCALE GENOMIC DNA]</scope>
    <source>
        <strain evidence="2 3">T26</strain>
    </source>
</reference>
<evidence type="ECO:0000313" key="2">
    <source>
        <dbReference type="EMBL" id="KGM12787.1"/>
    </source>
</evidence>
<dbReference type="InterPro" id="IPR049978">
    <property type="entry name" value="SCO6880-like"/>
</dbReference>
<dbReference type="Proteomes" id="UP000029839">
    <property type="component" value="Unassembled WGS sequence"/>
</dbReference>
<dbReference type="NCBIfam" id="NF042935">
    <property type="entry name" value="SCO6880_fam"/>
    <property type="match status" value="1"/>
</dbReference>
<feature type="transmembrane region" description="Helical" evidence="1">
    <location>
        <begin position="23"/>
        <end position="47"/>
    </location>
</feature>
<keyword evidence="1" id="KW-1133">Transmembrane helix</keyword>
<keyword evidence="1" id="KW-0812">Transmembrane</keyword>
<name>A0A0A0BYN6_9CELL</name>
<dbReference type="EMBL" id="AXCY01000001">
    <property type="protein sequence ID" value="KGM12787.1"/>
    <property type="molecule type" value="Genomic_DNA"/>
</dbReference>
<evidence type="ECO:0000256" key="1">
    <source>
        <dbReference type="SAM" id="Phobius"/>
    </source>
</evidence>
<comment type="caution">
    <text evidence="2">The sequence shown here is derived from an EMBL/GenBank/DDBJ whole genome shotgun (WGS) entry which is preliminary data.</text>
</comment>
<protein>
    <submittedName>
        <fullName evidence="2">Membrane protein</fullName>
    </submittedName>
</protein>
<dbReference type="AlphaFoldDB" id="A0A0A0BYN6"/>